<accession>A0A0F9LS65</accession>
<protein>
    <submittedName>
        <fullName evidence="1">Uncharacterized protein</fullName>
    </submittedName>
</protein>
<dbReference type="AlphaFoldDB" id="A0A0F9LS65"/>
<comment type="caution">
    <text evidence="1">The sequence shown here is derived from an EMBL/GenBank/DDBJ whole genome shotgun (WGS) entry which is preliminary data.</text>
</comment>
<name>A0A0F9LS65_9ZZZZ</name>
<reference evidence="1" key="1">
    <citation type="journal article" date="2015" name="Nature">
        <title>Complex archaea that bridge the gap between prokaryotes and eukaryotes.</title>
        <authorList>
            <person name="Spang A."/>
            <person name="Saw J.H."/>
            <person name="Jorgensen S.L."/>
            <person name="Zaremba-Niedzwiedzka K."/>
            <person name="Martijn J."/>
            <person name="Lind A.E."/>
            <person name="van Eijk R."/>
            <person name="Schleper C."/>
            <person name="Guy L."/>
            <person name="Ettema T.J."/>
        </authorList>
    </citation>
    <scope>NUCLEOTIDE SEQUENCE</scope>
</reference>
<proteinExistence type="predicted"/>
<evidence type="ECO:0000313" key="1">
    <source>
        <dbReference type="EMBL" id="KKM67220.1"/>
    </source>
</evidence>
<dbReference type="EMBL" id="LAZR01010385">
    <property type="protein sequence ID" value="KKM67220.1"/>
    <property type="molecule type" value="Genomic_DNA"/>
</dbReference>
<sequence length="61" mass="7145">MNDKVYLFTSGSAILEVVLTGRTAKKKRGRREIELHEITSTDKDVEFKTWVKLEQLYTIEE</sequence>
<gene>
    <name evidence="1" type="ORF">LCGC14_1473360</name>
</gene>
<organism evidence="1">
    <name type="scientific">marine sediment metagenome</name>
    <dbReference type="NCBI Taxonomy" id="412755"/>
    <lineage>
        <taxon>unclassified sequences</taxon>
        <taxon>metagenomes</taxon>
        <taxon>ecological metagenomes</taxon>
    </lineage>
</organism>